<reference evidence="2 3" key="1">
    <citation type="submission" date="2016-10" db="EMBL/GenBank/DDBJ databases">
        <authorList>
            <person name="de Groot N.N."/>
        </authorList>
    </citation>
    <scope>NUCLEOTIDE SEQUENCE [LARGE SCALE GENOMIC DNA]</scope>
    <source>
        <strain evidence="2 3">DSM 15283</strain>
    </source>
</reference>
<dbReference type="RefSeq" id="WP_093092991.1">
    <property type="nucleotide sequence ID" value="NZ_FOTQ01000002.1"/>
</dbReference>
<evidence type="ECO:0000313" key="2">
    <source>
        <dbReference type="EMBL" id="SFL92934.1"/>
    </source>
</evidence>
<dbReference type="Gene3D" id="2.160.10.10">
    <property type="entry name" value="Hexapeptide repeat proteins"/>
    <property type="match status" value="1"/>
</dbReference>
<dbReference type="InterPro" id="IPR050179">
    <property type="entry name" value="Trans_hexapeptide_repeat"/>
</dbReference>
<dbReference type="CDD" id="cd03349">
    <property type="entry name" value="LbH_XAT"/>
    <property type="match status" value="1"/>
</dbReference>
<dbReference type="AlphaFoldDB" id="A0A1I4LPK2"/>
<keyword evidence="2" id="KW-0808">Transferase</keyword>
<gene>
    <name evidence="2" type="ORF">SAMN04488042_102178</name>
</gene>
<dbReference type="InterPro" id="IPR011004">
    <property type="entry name" value="Trimer_LpxA-like_sf"/>
</dbReference>
<evidence type="ECO:0000313" key="3">
    <source>
        <dbReference type="Proteomes" id="UP000199144"/>
    </source>
</evidence>
<dbReference type="SUPFAM" id="SSF51161">
    <property type="entry name" value="Trimeric LpxA-like enzymes"/>
    <property type="match status" value="1"/>
</dbReference>
<dbReference type="Pfam" id="PF00132">
    <property type="entry name" value="Hexapep"/>
    <property type="match status" value="1"/>
</dbReference>
<dbReference type="OrthoDB" id="9815592at2"/>
<organism evidence="2 3">
    <name type="scientific">Shimia aestuarii</name>
    <dbReference type="NCBI Taxonomy" id="254406"/>
    <lineage>
        <taxon>Bacteria</taxon>
        <taxon>Pseudomonadati</taxon>
        <taxon>Pseudomonadota</taxon>
        <taxon>Alphaproteobacteria</taxon>
        <taxon>Rhodobacterales</taxon>
        <taxon>Roseobacteraceae</taxon>
    </lineage>
</organism>
<keyword evidence="3" id="KW-1185">Reference proteome</keyword>
<dbReference type="Proteomes" id="UP000199144">
    <property type="component" value="Unassembled WGS sequence"/>
</dbReference>
<sequence>MPLPDPDQPYPIHLPDGSPHRGTVMLRAVTDHPCLSVGAYTYASDFDPPGDWAARLAPYLFPFSQERLIIGKFCQIAHGVRFLTASANHATDGLSCYPFPIFDGTAREGYQPDQRDTLVGHDVWFGNGATILPGAHIGHGAIIGAGAVVRGIVPDYAIVTGNPGTVARYRFAPDVIERLLELAWWDWPLAGIEAAIPAIMAGDVDALEVLAPTT</sequence>
<proteinExistence type="inferred from homology"/>
<dbReference type="PANTHER" id="PTHR43300">
    <property type="entry name" value="ACETYLTRANSFERASE"/>
    <property type="match status" value="1"/>
</dbReference>
<dbReference type="EMBL" id="FOTQ01000002">
    <property type="protein sequence ID" value="SFL92934.1"/>
    <property type="molecule type" value="Genomic_DNA"/>
</dbReference>
<dbReference type="GO" id="GO:0016740">
    <property type="term" value="F:transferase activity"/>
    <property type="evidence" value="ECO:0007669"/>
    <property type="project" value="UniProtKB-KW"/>
</dbReference>
<protein>
    <submittedName>
        <fullName evidence="2">Virginiamycin A acetyltransferase</fullName>
    </submittedName>
</protein>
<dbReference type="PANTHER" id="PTHR43300:SF11">
    <property type="entry name" value="ACETYLTRANSFERASE RV3034C-RELATED"/>
    <property type="match status" value="1"/>
</dbReference>
<name>A0A1I4LPK2_9RHOB</name>
<dbReference type="STRING" id="254406.SAMN04488042_102178"/>
<evidence type="ECO:0000256" key="1">
    <source>
        <dbReference type="ARBA" id="ARBA00007274"/>
    </source>
</evidence>
<accession>A0A1I4LPK2</accession>
<comment type="similarity">
    <text evidence="1">Belongs to the transferase hexapeptide repeat family.</text>
</comment>
<dbReference type="InterPro" id="IPR001451">
    <property type="entry name" value="Hexapep"/>
</dbReference>